<dbReference type="InterPro" id="IPR006750">
    <property type="entry name" value="YdcZ"/>
</dbReference>
<feature type="transmembrane region" description="Helical" evidence="1">
    <location>
        <begin position="75"/>
        <end position="94"/>
    </location>
</feature>
<dbReference type="Pfam" id="PF04657">
    <property type="entry name" value="DMT_YdcZ"/>
    <property type="match status" value="1"/>
</dbReference>
<feature type="transmembrane region" description="Helical" evidence="1">
    <location>
        <begin position="132"/>
        <end position="152"/>
    </location>
</feature>
<dbReference type="PANTHER" id="PTHR34821:SF2">
    <property type="entry name" value="INNER MEMBRANE PROTEIN YDCZ"/>
    <property type="match status" value="1"/>
</dbReference>
<feature type="transmembrane region" description="Helical" evidence="1">
    <location>
        <begin position="100"/>
        <end position="120"/>
    </location>
</feature>
<keyword evidence="1" id="KW-0472">Membrane</keyword>
<reference evidence="2" key="1">
    <citation type="submission" date="2021-01" db="EMBL/GenBank/DDBJ databases">
        <title>Intestinitalea alba gen. nov., sp. nov., a novel genus of the family Enterobacteriaceae, isolated from the gut of the plastic-eating mealworm Tenebrio molitor L.</title>
        <authorList>
            <person name="Yang Y."/>
        </authorList>
    </citation>
    <scope>NUCLEOTIDE SEQUENCE</scope>
    <source>
        <strain evidence="2">BIT-L3</strain>
    </source>
</reference>
<feature type="transmembrane region" description="Helical" evidence="1">
    <location>
        <begin position="7"/>
        <end position="30"/>
    </location>
</feature>
<dbReference type="PANTHER" id="PTHR34821">
    <property type="entry name" value="INNER MEMBRANE PROTEIN YDCZ"/>
    <property type="match status" value="1"/>
</dbReference>
<dbReference type="Proteomes" id="UP000659047">
    <property type="component" value="Unassembled WGS sequence"/>
</dbReference>
<keyword evidence="1" id="KW-1133">Transmembrane helix</keyword>
<evidence type="ECO:0000313" key="2">
    <source>
        <dbReference type="EMBL" id="MBK4715614.1"/>
    </source>
</evidence>
<keyword evidence="1" id="KW-0812">Transmembrane</keyword>
<evidence type="ECO:0000313" key="3">
    <source>
        <dbReference type="Proteomes" id="UP000659047"/>
    </source>
</evidence>
<dbReference type="EMBL" id="JAEPBH010000022">
    <property type="protein sequence ID" value="MBK4715614.1"/>
    <property type="molecule type" value="Genomic_DNA"/>
</dbReference>
<dbReference type="GO" id="GO:0005886">
    <property type="term" value="C:plasma membrane"/>
    <property type="evidence" value="ECO:0007669"/>
    <property type="project" value="TreeGrafter"/>
</dbReference>
<protein>
    <submittedName>
        <fullName evidence="2">DMT family transporter</fullName>
    </submittedName>
</protein>
<proteinExistence type="predicted"/>
<keyword evidence="3" id="KW-1185">Reference proteome</keyword>
<name>A0A8K0V1A8_9ENTR</name>
<gene>
    <name evidence="2" type="ORF">JJB97_09760</name>
</gene>
<evidence type="ECO:0000256" key="1">
    <source>
        <dbReference type="SAM" id="Phobius"/>
    </source>
</evidence>
<sequence length="153" mass="16223">MRIHSSILLLAVGAGVLLTAMITTNSYLAMWSSPLIASWFAHGSGAVVAWLLLLVNRRPTQAGVRPAFVKKAPLWSYLGGIPGALTVLLAAIAVNSPLALAGSLGLMLTGQILFGLVSDLRGWFGVIKCRFTLLDLFSVALILCGSALLIMYR</sequence>
<dbReference type="AlphaFoldDB" id="A0A8K0V1A8"/>
<comment type="caution">
    <text evidence="2">The sequence shown here is derived from an EMBL/GenBank/DDBJ whole genome shotgun (WGS) entry which is preliminary data.</text>
</comment>
<feature type="transmembrane region" description="Helical" evidence="1">
    <location>
        <begin position="36"/>
        <end position="55"/>
    </location>
</feature>
<dbReference type="RefSeq" id="WP_238713833.1">
    <property type="nucleotide sequence ID" value="NZ_JAEPBH010000022.1"/>
</dbReference>
<accession>A0A8K0V1A8</accession>
<organism evidence="2 3">
    <name type="scientific">Tenebrionibacter intestinalis</name>
    <dbReference type="NCBI Taxonomy" id="2799638"/>
    <lineage>
        <taxon>Bacteria</taxon>
        <taxon>Pseudomonadati</taxon>
        <taxon>Pseudomonadota</taxon>
        <taxon>Gammaproteobacteria</taxon>
        <taxon>Enterobacterales</taxon>
        <taxon>Enterobacteriaceae</taxon>
        <taxon>Tenebrionibacter/Tenebrionicola group</taxon>
        <taxon>Tenebrionibacter</taxon>
    </lineage>
</organism>